<name>A0A2U7UG41_9VIRU</name>
<dbReference type="PANTHER" id="PTHR15427:SF33">
    <property type="entry name" value="COLLAGEN IV NC1 DOMAIN-CONTAINING PROTEIN"/>
    <property type="match status" value="1"/>
</dbReference>
<comment type="subcellular location">
    <subcellularLocation>
        <location evidence="1">Secreted</location>
    </subcellularLocation>
</comment>
<feature type="compositionally biased region" description="Pro residues" evidence="3">
    <location>
        <begin position="86"/>
        <end position="99"/>
    </location>
</feature>
<feature type="compositionally biased region" description="Pro residues" evidence="3">
    <location>
        <begin position="42"/>
        <end position="57"/>
    </location>
</feature>
<organism evidence="4">
    <name type="scientific">Pandoravirus macleodensis</name>
    <dbReference type="NCBI Taxonomy" id="2107707"/>
    <lineage>
        <taxon>Viruses</taxon>
        <taxon>Pandoravirus</taxon>
    </lineage>
</organism>
<evidence type="ECO:0000256" key="2">
    <source>
        <dbReference type="ARBA" id="ARBA00022525"/>
    </source>
</evidence>
<dbReference type="EMBL" id="MG011691">
    <property type="protein sequence ID" value="AVK77355.1"/>
    <property type="molecule type" value="Genomic_DNA"/>
</dbReference>
<sequence length="258" mass="25278">MDNRKPIRVSFAQCAHGAATTTGAPPARARVGCIRTSVVGTPGPPGPSGLAGPPGPAGPRGQPGSAGAPGASGPRGPGGPVGLPGAPGPVGPQGPPGPAGTPTTRVAFRADGVAAQVVATATPVAIAYENEIYDVQDEVAANNYDPVTSTFTAPLAGIYRFAATFSGTRVNGTPTVIAVLATSAVAQGPTRTEFSTFDIAGIEDNYSGLVSGDFQLAAGDTVTPQISVGADGEVFTLAAAGVVTRTFVGSLVMGTTTP</sequence>
<dbReference type="Pfam" id="PF01391">
    <property type="entry name" value="Collagen"/>
    <property type="match status" value="1"/>
</dbReference>
<dbReference type="SUPFAM" id="SSF49842">
    <property type="entry name" value="TNF-like"/>
    <property type="match status" value="1"/>
</dbReference>
<gene>
    <name evidence="4" type="ORF">pmac_cds_667</name>
</gene>
<keyword evidence="2" id="KW-0964">Secreted</keyword>
<protein>
    <submittedName>
        <fullName evidence="4">C1q incomplete domain containing protein</fullName>
    </submittedName>
</protein>
<proteinExistence type="predicted"/>
<dbReference type="GeneID" id="36841810"/>
<dbReference type="KEGG" id="vg:36841810"/>
<evidence type="ECO:0000256" key="3">
    <source>
        <dbReference type="SAM" id="MobiDB-lite"/>
    </source>
</evidence>
<dbReference type="InterPro" id="IPR050392">
    <property type="entry name" value="Collagen/C1q_domain"/>
</dbReference>
<dbReference type="InterPro" id="IPR008160">
    <property type="entry name" value="Collagen"/>
</dbReference>
<feature type="region of interest" description="Disordered" evidence="3">
    <location>
        <begin position="36"/>
        <end position="104"/>
    </location>
</feature>
<dbReference type="Gene3D" id="2.60.120.40">
    <property type="match status" value="1"/>
</dbReference>
<feature type="compositionally biased region" description="Low complexity" evidence="3">
    <location>
        <begin position="59"/>
        <end position="72"/>
    </location>
</feature>
<dbReference type="Proteomes" id="UP000249758">
    <property type="component" value="Segment"/>
</dbReference>
<feature type="compositionally biased region" description="Gly residues" evidence="3">
    <location>
        <begin position="73"/>
        <end position="82"/>
    </location>
</feature>
<accession>A0A2U7UG41</accession>
<evidence type="ECO:0000313" key="4">
    <source>
        <dbReference type="EMBL" id="AVK77355.1"/>
    </source>
</evidence>
<dbReference type="RefSeq" id="YP_009481351.1">
    <property type="nucleotide sequence ID" value="NC_037665.1"/>
</dbReference>
<reference evidence="4" key="1">
    <citation type="journal article" date="2018" name="Nat. Commun.">
        <title>Diversity and evolution of the emerging Pandoraviridae family.</title>
        <authorList>
            <person name="Legendre M."/>
            <person name="Fabre E."/>
            <person name="Poirot O."/>
            <person name="Jeudy S."/>
            <person name="Lartigue A."/>
            <person name="Alempic J.M."/>
            <person name="Beucher L."/>
            <person name="Philippe N."/>
            <person name="Bertaux L."/>
            <person name="Christo-Foroux E."/>
            <person name="Labadie K."/>
            <person name="Coute Y."/>
            <person name="Abergel C."/>
            <person name="Claverie J.M."/>
        </authorList>
    </citation>
    <scope>NUCLEOTIDE SEQUENCE [LARGE SCALE GENOMIC DNA]</scope>
    <source>
        <strain evidence="4">Macleodensis</strain>
    </source>
</reference>
<dbReference type="PANTHER" id="PTHR15427">
    <property type="entry name" value="EMILIN ELASTIN MICROFIBRIL INTERFACE-LOCATED PROTEIN ELASTIN MICROFIBRIL INTERFACER"/>
    <property type="match status" value="1"/>
</dbReference>
<dbReference type="InterPro" id="IPR008983">
    <property type="entry name" value="Tumour_necrosis_fac-like_dom"/>
</dbReference>
<evidence type="ECO:0000256" key="1">
    <source>
        <dbReference type="ARBA" id="ARBA00004613"/>
    </source>
</evidence>